<dbReference type="AlphaFoldDB" id="A0A1D8AGD5"/>
<dbReference type="SUPFAM" id="SSF54427">
    <property type="entry name" value="NTF2-like"/>
    <property type="match status" value="1"/>
</dbReference>
<dbReference type="Proteomes" id="UP000094626">
    <property type="component" value="Plasmid pSA3"/>
</dbReference>
<dbReference type="GO" id="GO:0019380">
    <property type="term" value="P:3-phenylpropionate catabolic process"/>
    <property type="evidence" value="ECO:0007669"/>
    <property type="project" value="TreeGrafter"/>
</dbReference>
<evidence type="ECO:0000256" key="2">
    <source>
        <dbReference type="ARBA" id="ARBA00023002"/>
    </source>
</evidence>
<keyword evidence="2" id="KW-0560">Oxidoreductase</keyword>
<evidence type="ECO:0000313" key="4">
    <source>
        <dbReference type="Proteomes" id="UP000094626"/>
    </source>
</evidence>
<dbReference type="GO" id="GO:0051213">
    <property type="term" value="F:dioxygenase activity"/>
    <property type="evidence" value="ECO:0007669"/>
    <property type="project" value="UniProtKB-KW"/>
</dbReference>
<organism evidence="3 4">
    <name type="scientific">Novosphingobium resinovorum</name>
    <dbReference type="NCBI Taxonomy" id="158500"/>
    <lineage>
        <taxon>Bacteria</taxon>
        <taxon>Pseudomonadati</taxon>
        <taxon>Pseudomonadota</taxon>
        <taxon>Alphaproteobacteria</taxon>
        <taxon>Sphingomonadales</taxon>
        <taxon>Sphingomonadaceae</taxon>
        <taxon>Novosphingobium</taxon>
    </lineage>
</organism>
<dbReference type="Gene3D" id="3.10.450.50">
    <property type="match status" value="1"/>
</dbReference>
<comment type="similarity">
    <text evidence="1">Belongs to the bacterial ring-hydroxylating dioxygenase beta subunit family.</text>
</comment>
<dbReference type="CDD" id="cd00667">
    <property type="entry name" value="ring_hydroxylating_dioxygenases_beta"/>
    <property type="match status" value="1"/>
</dbReference>
<dbReference type="OrthoDB" id="7446267at2"/>
<geneLocation type="plasmid" evidence="3 4">
    <name>pSA3</name>
</geneLocation>
<gene>
    <name evidence="3" type="ORF">BES08_30345</name>
</gene>
<evidence type="ECO:0000313" key="3">
    <source>
        <dbReference type="EMBL" id="AOR81176.1"/>
    </source>
</evidence>
<evidence type="ECO:0000256" key="1">
    <source>
        <dbReference type="ARBA" id="ARBA00009570"/>
    </source>
</evidence>
<dbReference type="RefSeq" id="WP_069710315.1">
    <property type="nucleotide sequence ID" value="NZ_CP017078.1"/>
</dbReference>
<protein>
    <submittedName>
        <fullName evidence="3">Benzoate 1,2-dioxygenase small subunit</fullName>
    </submittedName>
</protein>
<dbReference type="Pfam" id="PF00866">
    <property type="entry name" value="Ring_hydroxyl_B"/>
    <property type="match status" value="1"/>
</dbReference>
<keyword evidence="4" id="KW-1185">Reference proteome</keyword>
<accession>A0A1D8AGD5</accession>
<sequence>MEKFLEFIPEVVDFLNTETYFVDRQMWDEWLNLFSEDCEYWLPSWESDTQLITDPQTEVSLIYYSDRSGLEDRVFRLRTGAVSSATPMSRTVHITSGVRILSVSGSALEVAASWVCHWVWRKEFNTYAGHYEYILERTGDVLKIKRKKIVLINDVIPRVLDFYHI</sequence>
<dbReference type="InterPro" id="IPR000391">
    <property type="entry name" value="Rng_hydr_dOase-bsu"/>
</dbReference>
<keyword evidence="3" id="KW-0223">Dioxygenase</keyword>
<reference evidence="4" key="1">
    <citation type="journal article" date="2017" name="J. Biotechnol.">
        <title>Complete genome sequence of Novosphingobium resinovorum SA1, a versatile xenobiotic-degrading bacterium capable of utilizing sulfanilic acid.</title>
        <authorList>
            <person name="Hegedus B."/>
            <person name="Kos P.B."/>
            <person name="Balint B."/>
            <person name="Maroti G."/>
            <person name="Gan H.M."/>
            <person name="Perei K."/>
            <person name="Rakhely G."/>
        </authorList>
    </citation>
    <scope>NUCLEOTIDE SEQUENCE [LARGE SCALE GENOMIC DNA]</scope>
    <source>
        <strain evidence="4">SA1</strain>
    </source>
</reference>
<dbReference type="PANTHER" id="PTHR41534:SF1">
    <property type="entry name" value="BLR3401 PROTEIN"/>
    <property type="match status" value="1"/>
</dbReference>
<dbReference type="InterPro" id="IPR032710">
    <property type="entry name" value="NTF2-like_dom_sf"/>
</dbReference>
<proteinExistence type="inferred from homology"/>
<dbReference type="EMBL" id="CP017078">
    <property type="protein sequence ID" value="AOR81176.1"/>
    <property type="molecule type" value="Genomic_DNA"/>
</dbReference>
<keyword evidence="3" id="KW-0614">Plasmid</keyword>
<dbReference type="PANTHER" id="PTHR41534">
    <property type="entry name" value="BLR3401 PROTEIN"/>
    <property type="match status" value="1"/>
</dbReference>
<dbReference type="KEGG" id="nre:BES08_30345"/>
<name>A0A1D8AGD5_9SPHN</name>